<dbReference type="EMBL" id="BPLR01016839">
    <property type="protein sequence ID" value="GIY86771.1"/>
    <property type="molecule type" value="Genomic_DNA"/>
</dbReference>
<evidence type="ECO:0000313" key="1">
    <source>
        <dbReference type="EMBL" id="GIY86771.1"/>
    </source>
</evidence>
<gene>
    <name evidence="1" type="ORF">CEXT_187621</name>
</gene>
<name>A0AAV4WWA6_CAEEX</name>
<protein>
    <recommendedName>
        <fullName evidence="3">Maturase K</fullName>
    </recommendedName>
</protein>
<sequence>MKQLLPNNFWFEYLLGFPSSASKSEVSIRGSLSGCSVEMNARYVTPPISPGLSVLSSINHNLCFAALTRAYKNRLNSPRLLQWPSDLLNCIDSFIFFSFQITLYEKLGAFPLKHVFLVCLETSFY</sequence>
<keyword evidence="2" id="KW-1185">Reference proteome</keyword>
<reference evidence="1 2" key="1">
    <citation type="submission" date="2021-06" db="EMBL/GenBank/DDBJ databases">
        <title>Caerostris extrusa draft genome.</title>
        <authorList>
            <person name="Kono N."/>
            <person name="Arakawa K."/>
        </authorList>
    </citation>
    <scope>NUCLEOTIDE SEQUENCE [LARGE SCALE GENOMIC DNA]</scope>
</reference>
<organism evidence="1 2">
    <name type="scientific">Caerostris extrusa</name>
    <name type="common">Bark spider</name>
    <name type="synonym">Caerostris bankana</name>
    <dbReference type="NCBI Taxonomy" id="172846"/>
    <lineage>
        <taxon>Eukaryota</taxon>
        <taxon>Metazoa</taxon>
        <taxon>Ecdysozoa</taxon>
        <taxon>Arthropoda</taxon>
        <taxon>Chelicerata</taxon>
        <taxon>Arachnida</taxon>
        <taxon>Araneae</taxon>
        <taxon>Araneomorphae</taxon>
        <taxon>Entelegynae</taxon>
        <taxon>Araneoidea</taxon>
        <taxon>Araneidae</taxon>
        <taxon>Caerostris</taxon>
    </lineage>
</organism>
<accession>A0AAV4WWA6</accession>
<dbReference type="Proteomes" id="UP001054945">
    <property type="component" value="Unassembled WGS sequence"/>
</dbReference>
<evidence type="ECO:0000313" key="2">
    <source>
        <dbReference type="Proteomes" id="UP001054945"/>
    </source>
</evidence>
<evidence type="ECO:0008006" key="3">
    <source>
        <dbReference type="Google" id="ProtNLM"/>
    </source>
</evidence>
<dbReference type="AlphaFoldDB" id="A0AAV4WWA6"/>
<comment type="caution">
    <text evidence="1">The sequence shown here is derived from an EMBL/GenBank/DDBJ whole genome shotgun (WGS) entry which is preliminary data.</text>
</comment>
<proteinExistence type="predicted"/>